<dbReference type="Gene3D" id="3.10.450.50">
    <property type="match status" value="1"/>
</dbReference>
<accession>A0ABT0XD24</accession>
<proteinExistence type="predicted"/>
<dbReference type="InterPro" id="IPR009959">
    <property type="entry name" value="Cyclase_SnoaL-like"/>
</dbReference>
<comment type="caution">
    <text evidence="1">The sequence shown here is derived from an EMBL/GenBank/DDBJ whole genome shotgun (WGS) entry which is preliminary data.</text>
</comment>
<evidence type="ECO:0000313" key="1">
    <source>
        <dbReference type="EMBL" id="MCM2580422.1"/>
    </source>
</evidence>
<dbReference type="Proteomes" id="UP001167160">
    <property type="component" value="Unassembled WGS sequence"/>
</dbReference>
<dbReference type="InterPro" id="IPR032710">
    <property type="entry name" value="NTF2-like_dom_sf"/>
</dbReference>
<dbReference type="PANTHER" id="PTHR38436">
    <property type="entry name" value="POLYKETIDE CYCLASE SNOAL-LIKE DOMAIN"/>
    <property type="match status" value="1"/>
</dbReference>
<protein>
    <submittedName>
        <fullName evidence="1">Ester cyclase</fullName>
    </submittedName>
</protein>
<dbReference type="SUPFAM" id="SSF54427">
    <property type="entry name" value="NTF2-like"/>
    <property type="match status" value="1"/>
</dbReference>
<evidence type="ECO:0000313" key="2">
    <source>
        <dbReference type="Proteomes" id="UP001167160"/>
    </source>
</evidence>
<gene>
    <name evidence="1" type="ORF">M1E25_24320</name>
</gene>
<reference evidence="1" key="1">
    <citation type="journal article" date="2023" name="Int. J. Syst. Evol. Microbiol.">
        <title>Streptomyces meridianus sp. nov. isolated from brackish water of the Tagus estuary in Alcochete, Portugal.</title>
        <authorList>
            <person name="Santos J.D.N."/>
            <person name="Klimek D."/>
            <person name="Calusinska M."/>
            <person name="Lobo Da Cunha A."/>
            <person name="Catita J."/>
            <person name="Goncalves H."/>
            <person name="Gonzalez I."/>
            <person name="Reyes F."/>
            <person name="Lage O.M."/>
        </authorList>
    </citation>
    <scope>NUCLEOTIDE SEQUENCE</scope>
    <source>
        <strain evidence="1">MTZ3.1</strain>
    </source>
</reference>
<name>A0ABT0XD24_9ACTN</name>
<dbReference type="EMBL" id="JAMQGM010000063">
    <property type="protein sequence ID" value="MCM2580422.1"/>
    <property type="molecule type" value="Genomic_DNA"/>
</dbReference>
<sequence>MTFVQIIDCRTDRVDELNRLMDAWVQQTKGRRTASHSLVGQDRSDPSHVVEIIEFPSYQEAMRNSELPETDRTFREMVSLCDGMPTFTDLDVVRDEQLNKAAARRFFEAAASGDLAAYEELFTQDYHDHDIANETDTHGIEGVVQEVRGYRSAFVFDFDIESQVAEADEVATRWSWRGTHRGDFMGLPATGKEVTMSGVTIFRFRDGKIAEGWWNWDLLGMMRQLGLTAR</sequence>
<dbReference type="PANTHER" id="PTHR38436:SF1">
    <property type="entry name" value="ESTER CYCLASE"/>
    <property type="match status" value="1"/>
</dbReference>
<dbReference type="RefSeq" id="WP_251419256.1">
    <property type="nucleotide sequence ID" value="NZ_JAMQGM010000063.1"/>
</dbReference>
<keyword evidence="2" id="KW-1185">Reference proteome</keyword>
<organism evidence="1 2">
    <name type="scientific">Streptomyces meridianus</name>
    <dbReference type="NCBI Taxonomy" id="2938945"/>
    <lineage>
        <taxon>Bacteria</taxon>
        <taxon>Bacillati</taxon>
        <taxon>Actinomycetota</taxon>
        <taxon>Actinomycetes</taxon>
        <taxon>Kitasatosporales</taxon>
        <taxon>Streptomycetaceae</taxon>
        <taxon>Streptomyces</taxon>
    </lineage>
</organism>
<dbReference type="Pfam" id="PF07366">
    <property type="entry name" value="SnoaL"/>
    <property type="match status" value="1"/>
</dbReference>